<dbReference type="Gene3D" id="1.20.120.520">
    <property type="entry name" value="nmb1532 protein domain like"/>
    <property type="match status" value="1"/>
</dbReference>
<proteinExistence type="predicted"/>
<dbReference type="Pfam" id="PF01814">
    <property type="entry name" value="Hemerythrin"/>
    <property type="match status" value="1"/>
</dbReference>
<dbReference type="EMBL" id="JADKIO010000004">
    <property type="protein sequence ID" value="MBK9795233.1"/>
    <property type="molecule type" value="Genomic_DNA"/>
</dbReference>
<dbReference type="CDD" id="cd12108">
    <property type="entry name" value="Hr-like"/>
    <property type="match status" value="1"/>
</dbReference>
<evidence type="ECO:0000313" key="2">
    <source>
        <dbReference type="EMBL" id="MBK9795233.1"/>
    </source>
</evidence>
<dbReference type="PANTHER" id="PTHR39966">
    <property type="entry name" value="BLL2471 PROTEIN-RELATED"/>
    <property type="match status" value="1"/>
</dbReference>
<gene>
    <name evidence="2" type="ORF">IPP58_01810</name>
</gene>
<evidence type="ECO:0000259" key="1">
    <source>
        <dbReference type="Pfam" id="PF01814"/>
    </source>
</evidence>
<accession>A0A9D7SE46</accession>
<protein>
    <submittedName>
        <fullName evidence="2">Hemerythrin domain-containing protein</fullName>
    </submittedName>
</protein>
<dbReference type="InterPro" id="IPR012312">
    <property type="entry name" value="Hemerythrin-like"/>
</dbReference>
<dbReference type="GO" id="GO:0005886">
    <property type="term" value="C:plasma membrane"/>
    <property type="evidence" value="ECO:0007669"/>
    <property type="project" value="TreeGrafter"/>
</dbReference>
<reference evidence="2" key="1">
    <citation type="submission" date="2020-10" db="EMBL/GenBank/DDBJ databases">
        <title>Connecting structure to function with the recovery of over 1000 high-quality activated sludge metagenome-assembled genomes encoding full-length rRNA genes using long-read sequencing.</title>
        <authorList>
            <person name="Singleton C.M."/>
            <person name="Petriglieri F."/>
            <person name="Kristensen J.M."/>
            <person name="Kirkegaard R.H."/>
            <person name="Michaelsen T.Y."/>
            <person name="Andersen M.H."/>
            <person name="Karst S.M."/>
            <person name="Dueholm M.S."/>
            <person name="Nielsen P.H."/>
            <person name="Albertsen M."/>
        </authorList>
    </citation>
    <scope>NUCLEOTIDE SEQUENCE</scope>
    <source>
        <strain evidence="2">Skiv_18-Q3-R9-52_MAXAC.067</strain>
    </source>
</reference>
<dbReference type="Proteomes" id="UP000886657">
    <property type="component" value="Unassembled WGS sequence"/>
</dbReference>
<dbReference type="PANTHER" id="PTHR39966:SF1">
    <property type="entry name" value="HEMERYTHRIN-LIKE DOMAIN-CONTAINING PROTEIN"/>
    <property type="match status" value="1"/>
</dbReference>
<feature type="domain" description="Hemerythrin-like" evidence="1">
    <location>
        <begin position="3"/>
        <end position="136"/>
    </location>
</feature>
<comment type="caution">
    <text evidence="2">The sequence shown here is derived from an EMBL/GenBank/DDBJ whole genome shotgun (WGS) entry which is preliminary data.</text>
</comment>
<name>A0A9D7SE46_9BACT</name>
<dbReference type="AlphaFoldDB" id="A0A9D7SE46"/>
<organism evidence="2 3">
    <name type="scientific">Candidatus Geothrix skivensis</name>
    <dbReference type="NCBI Taxonomy" id="2954439"/>
    <lineage>
        <taxon>Bacteria</taxon>
        <taxon>Pseudomonadati</taxon>
        <taxon>Acidobacteriota</taxon>
        <taxon>Holophagae</taxon>
        <taxon>Holophagales</taxon>
        <taxon>Holophagaceae</taxon>
        <taxon>Geothrix</taxon>
    </lineage>
</organism>
<evidence type="ECO:0000313" key="3">
    <source>
        <dbReference type="Proteomes" id="UP000886657"/>
    </source>
</evidence>
<sequence>MRLIEDLRQEHELIEQVLGSLRAFVTARLADQSDPEDGARFLAFFRRYAGDFHHDKEELVLFRALSERAELPADRGPLAALAGEHRRMGSLLDAMEGLLGAPLAAEGDRQHLQSLAVDYSHALWRHIDAENSVLFPEGQERLRRFHIQELPSRPMTGAEASAREAGLALVLRYPPQYDPEVHRGDGCIACPSYGQTCEGLEREWWTDLEWEDMRERMGSD</sequence>